<dbReference type="SUPFAM" id="SSF81383">
    <property type="entry name" value="F-box domain"/>
    <property type="match status" value="1"/>
</dbReference>
<dbReference type="SUPFAM" id="SSF52047">
    <property type="entry name" value="RNI-like"/>
    <property type="match status" value="1"/>
</dbReference>
<dbReference type="Gene3D" id="1.20.1280.50">
    <property type="match status" value="1"/>
</dbReference>
<dbReference type="InterPro" id="IPR036047">
    <property type="entry name" value="F-box-like_dom_sf"/>
</dbReference>
<sequence length="499" mass="56870">MTPESPLPGHLTRPNTIRHVPPELLAIIFKNVGLEHPRRLVNIVSVCREWRDIIYNYPKFWTTLILHAGEPRSTPNTDVVAFLKRWFAHAKNLPLKLNMAVVPARPSAIELQNLTEYLVSHQWRSLLFELRDGRTSQNQYSRPDAWPWLNTLFNATKDQPDCWSELEELQMIATELNPRHMPILSLNKIAPNLKRLRIHFDRIPSVAYLNSTHINMKNLVSLNLDGEIGWDNHDAMLMFYFRTIMESNNLESFKIIDYYQSLTVPTFEFSTFVSSFPVSNLTLSHIALHDSPTVRFILKNLSLPALVSVSMTRTHFDAIFESCPLPLHQSLSRLIELSGCNLEELKLDHAVISEEGLLALLPVMPTLQTLSLDSAFRNSTKAVAFLAGLRGGKEDSKLLPCLRSLSISVGAWITPTLSLQLKSEFLRVVCDPRRWWKTTAIEGDSTLVSERFAKITTAKLSLHHMDESTSTLYARPAPNRILAPRKELRGGAQEKRAFR</sequence>
<keyword evidence="3" id="KW-1185">Reference proteome</keyword>
<dbReference type="InterPro" id="IPR032675">
    <property type="entry name" value="LRR_dom_sf"/>
</dbReference>
<dbReference type="AlphaFoldDB" id="A0A8H5BYC3"/>
<dbReference type="Proteomes" id="UP000541558">
    <property type="component" value="Unassembled WGS sequence"/>
</dbReference>
<dbReference type="InterPro" id="IPR001810">
    <property type="entry name" value="F-box_dom"/>
</dbReference>
<evidence type="ECO:0000313" key="2">
    <source>
        <dbReference type="EMBL" id="KAF5331578.1"/>
    </source>
</evidence>
<gene>
    <name evidence="2" type="ORF">D9611_007538</name>
</gene>
<protein>
    <recommendedName>
        <fullName evidence="1">F-box domain-containing protein</fullName>
    </recommendedName>
</protein>
<dbReference type="Gene3D" id="3.80.10.10">
    <property type="entry name" value="Ribonuclease Inhibitor"/>
    <property type="match status" value="1"/>
</dbReference>
<comment type="caution">
    <text evidence="2">The sequence shown here is derived from an EMBL/GenBank/DDBJ whole genome shotgun (WGS) entry which is preliminary data.</text>
</comment>
<dbReference type="Pfam" id="PF12937">
    <property type="entry name" value="F-box-like"/>
    <property type="match status" value="1"/>
</dbReference>
<dbReference type="EMBL" id="JAACJK010000113">
    <property type="protein sequence ID" value="KAF5331578.1"/>
    <property type="molecule type" value="Genomic_DNA"/>
</dbReference>
<dbReference type="PROSITE" id="PS50181">
    <property type="entry name" value="FBOX"/>
    <property type="match status" value="1"/>
</dbReference>
<evidence type="ECO:0000259" key="1">
    <source>
        <dbReference type="PROSITE" id="PS50181"/>
    </source>
</evidence>
<accession>A0A8H5BYC3</accession>
<feature type="domain" description="F-box" evidence="1">
    <location>
        <begin position="14"/>
        <end position="64"/>
    </location>
</feature>
<organism evidence="2 3">
    <name type="scientific">Ephemerocybe angulata</name>
    <dbReference type="NCBI Taxonomy" id="980116"/>
    <lineage>
        <taxon>Eukaryota</taxon>
        <taxon>Fungi</taxon>
        <taxon>Dikarya</taxon>
        <taxon>Basidiomycota</taxon>
        <taxon>Agaricomycotina</taxon>
        <taxon>Agaricomycetes</taxon>
        <taxon>Agaricomycetidae</taxon>
        <taxon>Agaricales</taxon>
        <taxon>Agaricineae</taxon>
        <taxon>Psathyrellaceae</taxon>
        <taxon>Ephemerocybe</taxon>
    </lineage>
</organism>
<evidence type="ECO:0000313" key="3">
    <source>
        <dbReference type="Proteomes" id="UP000541558"/>
    </source>
</evidence>
<proteinExistence type="predicted"/>
<name>A0A8H5BYC3_9AGAR</name>
<dbReference type="OrthoDB" id="3029571at2759"/>
<reference evidence="2 3" key="1">
    <citation type="journal article" date="2020" name="ISME J.">
        <title>Uncovering the hidden diversity of litter-decomposition mechanisms in mushroom-forming fungi.</title>
        <authorList>
            <person name="Floudas D."/>
            <person name="Bentzer J."/>
            <person name="Ahren D."/>
            <person name="Johansson T."/>
            <person name="Persson P."/>
            <person name="Tunlid A."/>
        </authorList>
    </citation>
    <scope>NUCLEOTIDE SEQUENCE [LARGE SCALE GENOMIC DNA]</scope>
    <source>
        <strain evidence="2 3">CBS 175.51</strain>
    </source>
</reference>